<evidence type="ECO:0000313" key="3">
    <source>
        <dbReference type="EMBL" id="KAG0311491.1"/>
    </source>
</evidence>
<gene>
    <name evidence="3" type="ORF">BGZ97_011846</name>
</gene>
<sequence length="503" mass="56179">MAFTFLSSLLTKLYPVQPTYLDAHLQTIDPGTILLQTTSLTPGSTNAESILSAMGFSLKGAKFHSYSQTPPPPKLCTVVDTRSVNCSGDIWEDSTTQYEDLPVIFGHNRHGLTDDDERIRNGTTQSGQDFKYFNASATDHGGAVVDAYNFLDFSSIRGESVSILDSSRSLEACLFRGYDTRRCVQHSLSYFVLSTRDLIGLISTRTVFQSVYDKSDPCDHFSTPTLRTKCGYLVSLDHPERGQMYTTQQRTLDPDGHLHWEIVSQYSPYNHPYIEAFSLDVSITMYNITMDYGRWTEAVEQFISSADPSQYLGEKVFEATYFVPKTLDPSNHTWASWGFSPNDLDNLTHFLLGGTLINNGTVSIMPPLQLAYVSEAVIGLLFGASLIMFALGLGFSRGTPSIVRKPISEVLYEAMTTKKEGATLPAVKSSSTLKRRVAHLKLVPQLARDKEQGSGRNTPDHQSPAEQAQQPRPPRQRRRTIVLHVEIDTDNEDEDMIQLLETR</sequence>
<evidence type="ECO:0000256" key="2">
    <source>
        <dbReference type="SAM" id="Phobius"/>
    </source>
</evidence>
<name>A0A9P6ULC1_9FUNG</name>
<keyword evidence="2" id="KW-0812">Transmembrane</keyword>
<feature type="compositionally biased region" description="Polar residues" evidence="1">
    <location>
        <begin position="454"/>
        <end position="468"/>
    </location>
</feature>
<organism evidence="3 4">
    <name type="scientific">Linnemannia gamsii</name>
    <dbReference type="NCBI Taxonomy" id="64522"/>
    <lineage>
        <taxon>Eukaryota</taxon>
        <taxon>Fungi</taxon>
        <taxon>Fungi incertae sedis</taxon>
        <taxon>Mucoromycota</taxon>
        <taxon>Mortierellomycotina</taxon>
        <taxon>Mortierellomycetes</taxon>
        <taxon>Mortierellales</taxon>
        <taxon>Mortierellaceae</taxon>
        <taxon>Linnemannia</taxon>
    </lineage>
</organism>
<keyword evidence="2" id="KW-0472">Membrane</keyword>
<evidence type="ECO:0000313" key="4">
    <source>
        <dbReference type="Proteomes" id="UP000823405"/>
    </source>
</evidence>
<dbReference type="EMBL" id="JAAAIN010000710">
    <property type="protein sequence ID" value="KAG0311491.1"/>
    <property type="molecule type" value="Genomic_DNA"/>
</dbReference>
<keyword evidence="4" id="KW-1185">Reference proteome</keyword>
<proteinExistence type="predicted"/>
<protein>
    <submittedName>
        <fullName evidence="3">Uncharacterized protein</fullName>
    </submittedName>
</protein>
<evidence type="ECO:0000256" key="1">
    <source>
        <dbReference type="SAM" id="MobiDB-lite"/>
    </source>
</evidence>
<dbReference type="OrthoDB" id="2441760at2759"/>
<accession>A0A9P6ULC1</accession>
<comment type="caution">
    <text evidence="3">The sequence shown here is derived from an EMBL/GenBank/DDBJ whole genome shotgun (WGS) entry which is preliminary data.</text>
</comment>
<feature type="region of interest" description="Disordered" evidence="1">
    <location>
        <begin position="445"/>
        <end position="479"/>
    </location>
</feature>
<feature type="transmembrane region" description="Helical" evidence="2">
    <location>
        <begin position="376"/>
        <end position="395"/>
    </location>
</feature>
<dbReference type="Proteomes" id="UP000823405">
    <property type="component" value="Unassembled WGS sequence"/>
</dbReference>
<reference evidence="3" key="1">
    <citation type="journal article" date="2020" name="Fungal Divers.">
        <title>Resolving the Mortierellaceae phylogeny through synthesis of multi-gene phylogenetics and phylogenomics.</title>
        <authorList>
            <person name="Vandepol N."/>
            <person name="Liber J."/>
            <person name="Desiro A."/>
            <person name="Na H."/>
            <person name="Kennedy M."/>
            <person name="Barry K."/>
            <person name="Grigoriev I.V."/>
            <person name="Miller A.N."/>
            <person name="O'Donnell K."/>
            <person name="Stajich J.E."/>
            <person name="Bonito G."/>
        </authorList>
    </citation>
    <scope>NUCLEOTIDE SEQUENCE</scope>
    <source>
        <strain evidence="3">NVP60</strain>
    </source>
</reference>
<keyword evidence="2" id="KW-1133">Transmembrane helix</keyword>
<dbReference type="AlphaFoldDB" id="A0A9P6ULC1"/>